<feature type="compositionally biased region" description="Polar residues" evidence="1">
    <location>
        <begin position="14"/>
        <end position="27"/>
    </location>
</feature>
<evidence type="ECO:0000256" key="1">
    <source>
        <dbReference type="SAM" id="MobiDB-lite"/>
    </source>
</evidence>
<dbReference type="AlphaFoldDB" id="A0A0L0V2Q4"/>
<feature type="region of interest" description="Disordered" evidence="1">
    <location>
        <begin position="160"/>
        <end position="185"/>
    </location>
</feature>
<dbReference type="Proteomes" id="UP000054564">
    <property type="component" value="Unassembled WGS sequence"/>
</dbReference>
<name>A0A0L0V2Q4_9BASI</name>
<evidence type="ECO:0000313" key="2">
    <source>
        <dbReference type="EMBL" id="KNE93269.1"/>
    </source>
</evidence>
<gene>
    <name evidence="2" type="ORF">PSTG_13379</name>
</gene>
<comment type="caution">
    <text evidence="2">The sequence shown here is derived from an EMBL/GenBank/DDBJ whole genome shotgun (WGS) entry which is preliminary data.</text>
</comment>
<protein>
    <submittedName>
        <fullName evidence="2">Uncharacterized protein</fullName>
    </submittedName>
</protein>
<sequence length="335" mass="37571">MFASSIDSHPFQEQPRNSSQLQSTPQTRLSITIPNISAPTSSILDMAFNRRSLDWSELRLFSPHSTCSDQRTNLPTTDGQSTGDDIHSQLSRWNFPSQPSVPPRLVLWGPFNKTERCPPQFQRPTFSPQPYYTSASYPVTPPAHGCKAPKRGREGHPLSACAPLFTPPTPSKRPRTAEKDAYEFPPPPSYTAYQFSAYPTPLSSPNSQSSNFYNSHPMAEDHLSISPFSTSYSGHPHAPSPTDCKTSYLQDINSAHYNYTYGQLSHPSSSTYNYGYFPHSPISPTTSFPPSPFSTNSSSFPASSHGCHQLNSHNPQYPNIWSQEWHQTFNQFRYQ</sequence>
<proteinExistence type="predicted"/>
<feature type="region of interest" description="Disordered" evidence="1">
    <location>
        <begin position="1"/>
        <end position="27"/>
    </location>
</feature>
<organism evidence="2 3">
    <name type="scientific">Puccinia striiformis f. sp. tritici PST-78</name>
    <dbReference type="NCBI Taxonomy" id="1165861"/>
    <lineage>
        <taxon>Eukaryota</taxon>
        <taxon>Fungi</taxon>
        <taxon>Dikarya</taxon>
        <taxon>Basidiomycota</taxon>
        <taxon>Pucciniomycotina</taxon>
        <taxon>Pucciniomycetes</taxon>
        <taxon>Pucciniales</taxon>
        <taxon>Pucciniaceae</taxon>
        <taxon>Puccinia</taxon>
    </lineage>
</organism>
<reference evidence="3" key="1">
    <citation type="submission" date="2014-03" db="EMBL/GenBank/DDBJ databases">
        <title>The Genome Sequence of Puccinia striiformis f. sp. tritici PST-78.</title>
        <authorList>
            <consortium name="The Broad Institute Genome Sequencing Platform"/>
            <person name="Cuomo C."/>
            <person name="Hulbert S."/>
            <person name="Chen X."/>
            <person name="Walker B."/>
            <person name="Young S.K."/>
            <person name="Zeng Q."/>
            <person name="Gargeya S."/>
            <person name="Fitzgerald M."/>
            <person name="Haas B."/>
            <person name="Abouelleil A."/>
            <person name="Alvarado L."/>
            <person name="Arachchi H.M."/>
            <person name="Berlin A.M."/>
            <person name="Chapman S.B."/>
            <person name="Goldberg J."/>
            <person name="Griggs A."/>
            <person name="Gujja S."/>
            <person name="Hansen M."/>
            <person name="Howarth C."/>
            <person name="Imamovic A."/>
            <person name="Larimer J."/>
            <person name="McCowan C."/>
            <person name="Montmayeur A."/>
            <person name="Murphy C."/>
            <person name="Neiman D."/>
            <person name="Pearson M."/>
            <person name="Priest M."/>
            <person name="Roberts A."/>
            <person name="Saif S."/>
            <person name="Shea T."/>
            <person name="Sisk P."/>
            <person name="Sykes S."/>
            <person name="Wortman J."/>
            <person name="Nusbaum C."/>
            <person name="Birren B."/>
        </authorList>
    </citation>
    <scope>NUCLEOTIDE SEQUENCE [LARGE SCALE GENOMIC DNA]</scope>
    <source>
        <strain evidence="3">race PST-78</strain>
    </source>
</reference>
<feature type="region of interest" description="Disordered" evidence="1">
    <location>
        <begin position="65"/>
        <end position="84"/>
    </location>
</feature>
<evidence type="ECO:0000313" key="3">
    <source>
        <dbReference type="Proteomes" id="UP000054564"/>
    </source>
</evidence>
<keyword evidence="3" id="KW-1185">Reference proteome</keyword>
<dbReference type="EMBL" id="AJIL01000141">
    <property type="protein sequence ID" value="KNE93269.1"/>
    <property type="molecule type" value="Genomic_DNA"/>
</dbReference>
<accession>A0A0L0V2Q4</accession>
<dbReference type="OrthoDB" id="2499225at2759"/>